<proteinExistence type="predicted"/>
<dbReference type="AlphaFoldDB" id="A0AAW0IA05"/>
<organism evidence="3 4">
    <name type="scientific">Myodes glareolus</name>
    <name type="common">Bank vole</name>
    <name type="synonym">Clethrionomys glareolus</name>
    <dbReference type="NCBI Taxonomy" id="447135"/>
    <lineage>
        <taxon>Eukaryota</taxon>
        <taxon>Metazoa</taxon>
        <taxon>Chordata</taxon>
        <taxon>Craniata</taxon>
        <taxon>Vertebrata</taxon>
        <taxon>Euteleostomi</taxon>
        <taxon>Mammalia</taxon>
        <taxon>Eutheria</taxon>
        <taxon>Euarchontoglires</taxon>
        <taxon>Glires</taxon>
        <taxon>Rodentia</taxon>
        <taxon>Myomorpha</taxon>
        <taxon>Muroidea</taxon>
        <taxon>Cricetidae</taxon>
        <taxon>Arvicolinae</taxon>
        <taxon>Myodes</taxon>
    </lineage>
</organism>
<feature type="region of interest" description="Disordered" evidence="1">
    <location>
        <begin position="25"/>
        <end position="45"/>
    </location>
</feature>
<evidence type="ECO:0000256" key="1">
    <source>
        <dbReference type="SAM" id="MobiDB-lite"/>
    </source>
</evidence>
<keyword evidence="4" id="KW-1185">Reference proteome</keyword>
<name>A0AAW0IA05_MYOGA</name>
<dbReference type="EMBL" id="JBBHLL010000177">
    <property type="protein sequence ID" value="KAK7811245.1"/>
    <property type="molecule type" value="Genomic_DNA"/>
</dbReference>
<evidence type="ECO:0000313" key="4">
    <source>
        <dbReference type="Proteomes" id="UP001488838"/>
    </source>
</evidence>
<gene>
    <name evidence="3" type="ORF">U0070_027207</name>
</gene>
<reference evidence="3 4" key="1">
    <citation type="journal article" date="2023" name="bioRxiv">
        <title>Conserved and derived expression patterns and positive selection on dental genes reveal complex evolutionary context of ever-growing rodent molars.</title>
        <authorList>
            <person name="Calamari Z.T."/>
            <person name="Song A."/>
            <person name="Cohen E."/>
            <person name="Akter M."/>
            <person name="Roy R.D."/>
            <person name="Hallikas O."/>
            <person name="Christensen M.M."/>
            <person name="Li P."/>
            <person name="Marangoni P."/>
            <person name="Jernvall J."/>
            <person name="Klein O.D."/>
        </authorList>
    </citation>
    <scope>NUCLEOTIDE SEQUENCE [LARGE SCALE GENOMIC DNA]</scope>
    <source>
        <strain evidence="3">V071</strain>
    </source>
</reference>
<protein>
    <recommendedName>
        <fullName evidence="5">Secreted protein</fullName>
    </recommendedName>
</protein>
<evidence type="ECO:0000256" key="2">
    <source>
        <dbReference type="SAM" id="SignalP"/>
    </source>
</evidence>
<accession>A0AAW0IA05</accession>
<evidence type="ECO:0000313" key="3">
    <source>
        <dbReference type="EMBL" id="KAK7811245.1"/>
    </source>
</evidence>
<feature type="signal peptide" evidence="2">
    <location>
        <begin position="1"/>
        <end position="22"/>
    </location>
</feature>
<comment type="caution">
    <text evidence="3">The sequence shown here is derived from an EMBL/GenBank/DDBJ whole genome shotgun (WGS) entry which is preliminary data.</text>
</comment>
<feature type="chain" id="PRO_5043710067" description="Secreted protein" evidence="2">
    <location>
        <begin position="23"/>
        <end position="95"/>
    </location>
</feature>
<feature type="compositionally biased region" description="Basic and acidic residues" evidence="1">
    <location>
        <begin position="32"/>
        <end position="45"/>
    </location>
</feature>
<sequence>MFSTYSSLFLYYLLFAAEKAGTVDESVAEEGEGGKESEPAEQGGEERACVRMAYRVSETTYYCCWPSASSCLGPCARLFPKSNLFTTGPAGGSSG</sequence>
<keyword evidence="2" id="KW-0732">Signal</keyword>
<dbReference type="Proteomes" id="UP001488838">
    <property type="component" value="Unassembled WGS sequence"/>
</dbReference>
<evidence type="ECO:0008006" key="5">
    <source>
        <dbReference type="Google" id="ProtNLM"/>
    </source>
</evidence>